<reference evidence="2 3" key="1">
    <citation type="submission" date="2017-01" db="EMBL/GenBank/DDBJ databases">
        <title>The cable genome- insights into the physiology and evolution of filamentous bacteria capable of sulfide oxidation via long distance electron transfer.</title>
        <authorList>
            <person name="Schreiber L."/>
            <person name="Bjerg J.T."/>
            <person name="Boggild A."/>
            <person name="Van De Vossenberg J."/>
            <person name="Meysman F."/>
            <person name="Nielsen L.P."/>
            <person name="Schramm A."/>
            <person name="Kjeldsen K.U."/>
        </authorList>
    </citation>
    <scope>NUCLEOTIDE SEQUENCE [LARGE SCALE GENOMIC DNA]</scope>
    <source>
        <strain evidence="2">A3</strain>
    </source>
</reference>
<evidence type="ECO:0000256" key="1">
    <source>
        <dbReference type="SAM" id="MobiDB-lite"/>
    </source>
</evidence>
<comment type="caution">
    <text evidence="2">The sequence shown here is derived from an EMBL/GenBank/DDBJ whole genome shotgun (WGS) entry which is preliminary data.</text>
</comment>
<proteinExistence type="predicted"/>
<organism evidence="2 3">
    <name type="scientific">Candidatus Electrothrix marina</name>
    <dbReference type="NCBI Taxonomy" id="1859130"/>
    <lineage>
        <taxon>Bacteria</taxon>
        <taxon>Pseudomonadati</taxon>
        <taxon>Thermodesulfobacteriota</taxon>
        <taxon>Desulfobulbia</taxon>
        <taxon>Desulfobulbales</taxon>
        <taxon>Desulfobulbaceae</taxon>
        <taxon>Candidatus Electrothrix</taxon>
    </lineage>
</organism>
<sequence length="46" mass="5227">MVAETEKKSVKDYPEGADRGAESTPAVEFIDVVKYFGEWGQRHRVL</sequence>
<evidence type="ECO:0000313" key="3">
    <source>
        <dbReference type="Proteomes" id="UP000287615"/>
    </source>
</evidence>
<evidence type="ECO:0000313" key="2">
    <source>
        <dbReference type="EMBL" id="RWX50195.1"/>
    </source>
</evidence>
<name>A0A444JAS8_9BACT</name>
<feature type="region of interest" description="Disordered" evidence="1">
    <location>
        <begin position="1"/>
        <end position="22"/>
    </location>
</feature>
<dbReference type="AlphaFoldDB" id="A0A444JAS8"/>
<dbReference type="Proteomes" id="UP000287615">
    <property type="component" value="Unassembled WGS sequence"/>
</dbReference>
<gene>
    <name evidence="2" type="ORF">VU00_11251</name>
</gene>
<protein>
    <submittedName>
        <fullName evidence="2">Uncharacterized protein</fullName>
    </submittedName>
</protein>
<feature type="non-terminal residue" evidence="2">
    <location>
        <position position="46"/>
    </location>
</feature>
<accession>A0A444JAS8</accession>
<dbReference type="EMBL" id="MTKR01000125">
    <property type="protein sequence ID" value="RWX50195.1"/>
    <property type="molecule type" value="Genomic_DNA"/>
</dbReference>
<feature type="compositionally biased region" description="Basic and acidic residues" evidence="1">
    <location>
        <begin position="1"/>
        <end position="21"/>
    </location>
</feature>